<keyword evidence="7" id="KW-0285">Flavoprotein</keyword>
<dbReference type="Proteomes" id="UP000075755">
    <property type="component" value="Chromosome"/>
</dbReference>
<dbReference type="SMART" id="SM00086">
    <property type="entry name" value="PAC"/>
    <property type="match status" value="1"/>
</dbReference>
<dbReference type="Proteomes" id="UP000577697">
    <property type="component" value="Unassembled WGS sequence"/>
</dbReference>
<name>A0AAC9AQL2_AMIAI</name>
<dbReference type="AlphaFoldDB" id="A0AAC9AQL2"/>
<evidence type="ECO:0000256" key="12">
    <source>
        <dbReference type="ARBA" id="ARBA00022777"/>
    </source>
</evidence>
<dbReference type="InterPro" id="IPR000700">
    <property type="entry name" value="PAS-assoc_C"/>
</dbReference>
<evidence type="ECO:0000313" key="20">
    <source>
        <dbReference type="EMBL" id="MBB3706520.1"/>
    </source>
</evidence>
<dbReference type="KEGG" id="aak:AA2016_1613"/>
<keyword evidence="9" id="KW-0808">Transferase</keyword>
<dbReference type="EC" id="2.7.13.3" evidence="2"/>
<evidence type="ECO:0000313" key="21">
    <source>
        <dbReference type="Proteomes" id="UP000075755"/>
    </source>
</evidence>
<keyword evidence="15" id="KW-0843">Virulence</keyword>
<dbReference type="CDD" id="cd00130">
    <property type="entry name" value="PAS"/>
    <property type="match status" value="1"/>
</dbReference>
<evidence type="ECO:0000256" key="5">
    <source>
        <dbReference type="ARBA" id="ARBA00022553"/>
    </source>
</evidence>
<dbReference type="Pfam" id="PF07536">
    <property type="entry name" value="HWE_HK"/>
    <property type="match status" value="1"/>
</dbReference>
<evidence type="ECO:0000256" key="8">
    <source>
        <dbReference type="ARBA" id="ARBA00022643"/>
    </source>
</evidence>
<keyword evidence="11" id="KW-0547">Nucleotide-binding</keyword>
<keyword evidence="14" id="KW-0157">Chromophore</keyword>
<evidence type="ECO:0000256" key="10">
    <source>
        <dbReference type="ARBA" id="ARBA00022737"/>
    </source>
</evidence>
<keyword evidence="22" id="KW-1185">Reference proteome</keyword>
<dbReference type="GO" id="GO:0004673">
    <property type="term" value="F:protein histidine kinase activity"/>
    <property type="evidence" value="ECO:0007669"/>
    <property type="project" value="UniProtKB-EC"/>
</dbReference>
<dbReference type="PROSITE" id="PS50113">
    <property type="entry name" value="PAC"/>
    <property type="match status" value="1"/>
</dbReference>
<feature type="region of interest" description="Disordered" evidence="17">
    <location>
        <begin position="1"/>
        <end position="28"/>
    </location>
</feature>
<dbReference type="SMART" id="SM00911">
    <property type="entry name" value="HWE_HK"/>
    <property type="match status" value="1"/>
</dbReference>
<keyword evidence="8" id="KW-0288">FMN</keyword>
<protein>
    <recommendedName>
        <fullName evidence="3">Blue-light-activated histidine kinase</fullName>
        <ecNumber evidence="2">2.7.13.3</ecNumber>
    </recommendedName>
</protein>
<accession>A0AAC9AQL2</accession>
<evidence type="ECO:0000256" key="9">
    <source>
        <dbReference type="ARBA" id="ARBA00022679"/>
    </source>
</evidence>
<dbReference type="PANTHER" id="PTHR41523:SF8">
    <property type="entry name" value="ETHYLENE RESPONSE SENSOR PROTEIN"/>
    <property type="match status" value="1"/>
</dbReference>
<evidence type="ECO:0000256" key="14">
    <source>
        <dbReference type="ARBA" id="ARBA00022991"/>
    </source>
</evidence>
<evidence type="ECO:0000256" key="6">
    <source>
        <dbReference type="ARBA" id="ARBA00022606"/>
    </source>
</evidence>
<dbReference type="SUPFAM" id="SSF55785">
    <property type="entry name" value="PYP-like sensor domain (PAS domain)"/>
    <property type="match status" value="1"/>
</dbReference>
<dbReference type="SUPFAM" id="SSF55874">
    <property type="entry name" value="ATPase domain of HSP90 chaperone/DNA topoisomerase II/histidine kinase"/>
    <property type="match status" value="1"/>
</dbReference>
<keyword evidence="13" id="KW-0067">ATP-binding</keyword>
<dbReference type="InterPro" id="IPR001610">
    <property type="entry name" value="PAC"/>
</dbReference>
<dbReference type="SUPFAM" id="SSF55781">
    <property type="entry name" value="GAF domain-like"/>
    <property type="match status" value="1"/>
</dbReference>
<keyword evidence="6" id="KW-0716">Sensory transduction</keyword>
<dbReference type="Pfam" id="PF08447">
    <property type="entry name" value="PAS_3"/>
    <property type="match status" value="1"/>
</dbReference>
<evidence type="ECO:0000256" key="1">
    <source>
        <dbReference type="ARBA" id="ARBA00000085"/>
    </source>
</evidence>
<feature type="compositionally biased region" description="Basic and acidic residues" evidence="17">
    <location>
        <begin position="19"/>
        <end position="28"/>
    </location>
</feature>
<gene>
    <name evidence="19" type="ORF">AA2016_1613</name>
    <name evidence="20" type="ORF">FHS67_002842</name>
</gene>
<dbReference type="GO" id="GO:0009881">
    <property type="term" value="F:photoreceptor activity"/>
    <property type="evidence" value="ECO:0007669"/>
    <property type="project" value="UniProtKB-KW"/>
</dbReference>
<feature type="domain" description="PAC" evidence="18">
    <location>
        <begin position="233"/>
        <end position="285"/>
    </location>
</feature>
<dbReference type="GO" id="GO:0005524">
    <property type="term" value="F:ATP binding"/>
    <property type="evidence" value="ECO:0007669"/>
    <property type="project" value="UniProtKB-KW"/>
</dbReference>
<evidence type="ECO:0000256" key="4">
    <source>
        <dbReference type="ARBA" id="ARBA00022543"/>
    </source>
</evidence>
<evidence type="ECO:0000313" key="22">
    <source>
        <dbReference type="Proteomes" id="UP000577697"/>
    </source>
</evidence>
<keyword evidence="5" id="KW-0597">Phosphoprotein</keyword>
<keyword evidence="10" id="KW-0677">Repeat</keyword>
<organism evidence="19 21">
    <name type="scientific">Aminobacter aminovorans</name>
    <name type="common">Chelatobacter heintzii</name>
    <dbReference type="NCBI Taxonomy" id="83263"/>
    <lineage>
        <taxon>Bacteria</taxon>
        <taxon>Pseudomonadati</taxon>
        <taxon>Pseudomonadota</taxon>
        <taxon>Alphaproteobacteria</taxon>
        <taxon>Hyphomicrobiales</taxon>
        <taxon>Phyllobacteriaceae</taxon>
        <taxon>Aminobacter</taxon>
    </lineage>
</organism>
<keyword evidence="16" id="KW-0675">Receptor</keyword>
<evidence type="ECO:0000256" key="11">
    <source>
        <dbReference type="ARBA" id="ARBA00022741"/>
    </source>
</evidence>
<dbReference type="RefSeq" id="WP_067957336.1">
    <property type="nucleotide sequence ID" value="NZ_CP015005.1"/>
</dbReference>
<evidence type="ECO:0000256" key="2">
    <source>
        <dbReference type="ARBA" id="ARBA00012438"/>
    </source>
</evidence>
<dbReference type="InterPro" id="IPR036890">
    <property type="entry name" value="HATPase_C_sf"/>
</dbReference>
<dbReference type="InterPro" id="IPR011102">
    <property type="entry name" value="Sig_transdc_His_kinase_HWE"/>
</dbReference>
<reference evidence="20 22" key="2">
    <citation type="submission" date="2020-08" db="EMBL/GenBank/DDBJ databases">
        <title>Genomic Encyclopedia of Type Strains, Phase IV (KMG-IV): sequencing the most valuable type-strain genomes for metagenomic binning, comparative biology and taxonomic classification.</title>
        <authorList>
            <person name="Goeker M."/>
        </authorList>
    </citation>
    <scope>NUCLEOTIDE SEQUENCE [LARGE SCALE GENOMIC DNA]</scope>
    <source>
        <strain evidence="20 22">DSM 10368</strain>
    </source>
</reference>
<evidence type="ECO:0000256" key="16">
    <source>
        <dbReference type="ARBA" id="ARBA00023170"/>
    </source>
</evidence>
<dbReference type="InterPro" id="IPR035965">
    <property type="entry name" value="PAS-like_dom_sf"/>
</dbReference>
<keyword evidence="4" id="KW-0600">Photoreceptor protein</keyword>
<dbReference type="Gene3D" id="3.30.565.10">
    <property type="entry name" value="Histidine kinase-like ATPase, C-terminal domain"/>
    <property type="match status" value="1"/>
</dbReference>
<proteinExistence type="predicted"/>
<evidence type="ECO:0000313" key="19">
    <source>
        <dbReference type="EMBL" id="AMS40545.1"/>
    </source>
</evidence>
<dbReference type="PANTHER" id="PTHR41523">
    <property type="entry name" value="TWO-COMPONENT SYSTEM SENSOR PROTEIN"/>
    <property type="match status" value="1"/>
</dbReference>
<dbReference type="EMBL" id="JACICB010000009">
    <property type="protein sequence ID" value="MBB3706520.1"/>
    <property type="molecule type" value="Genomic_DNA"/>
</dbReference>
<evidence type="ECO:0000259" key="18">
    <source>
        <dbReference type="PROSITE" id="PS50113"/>
    </source>
</evidence>
<evidence type="ECO:0000256" key="17">
    <source>
        <dbReference type="SAM" id="MobiDB-lite"/>
    </source>
</evidence>
<sequence length="478" mass="52034">MQDDRSKASNDADDSADEAQGRAQRDPDFDRMAKLAAALMSAPAALLTLADQDGRQLVQADVGLSSAQITEALDLAEGFLANGPAEAVNRTLFLHAGAPIVMSGRTFGALLVLDNERRPAPDPDRQAQLQDVAALAGSLVVLRDRSQAGARAEAALVHAETRRAIALEAAALASWVWDPRTGIVECDTLLPELFNMPPAAKMRARDIVVSIDRRDIGKTRKIFQEALEGSDDYSGEYRIRGFDPPRWLAARGRVVERDADGRPTLVFGVNYDITERRSAEERQRLLLREINHRVKNTLATVQALATQTVRHAREPREFLDAFSQRLRALGLAHGLLSEYEWRGIGIRDLARLELSPFDDDDAPRISISGPDALLSPDQTLGLALILHELASNALKYGALSAPGGSVVVSWTVTSDKRLELQWTESGGPEVVPPSHHGFGSILIRRSLAKVISSEVTHEFPSEGVRAHISMPLGETAEA</sequence>
<dbReference type="InterPro" id="IPR000014">
    <property type="entry name" value="PAS"/>
</dbReference>
<dbReference type="InterPro" id="IPR013655">
    <property type="entry name" value="PAS_fold_3"/>
</dbReference>
<evidence type="ECO:0000256" key="15">
    <source>
        <dbReference type="ARBA" id="ARBA00023026"/>
    </source>
</evidence>
<keyword evidence="12 20" id="KW-0418">Kinase</keyword>
<reference evidence="19 21" key="1">
    <citation type="submission" date="2016-03" db="EMBL/GenBank/DDBJ databases">
        <title>Complete genome of Aminobacter aminovorans KCTC 2477.</title>
        <authorList>
            <person name="Kim K.M."/>
        </authorList>
    </citation>
    <scope>NUCLEOTIDE SEQUENCE [LARGE SCALE GENOMIC DNA]</scope>
    <source>
        <strain evidence="19 21">KCTC 2477</strain>
    </source>
</reference>
<feature type="compositionally biased region" description="Basic and acidic residues" evidence="17">
    <location>
        <begin position="1"/>
        <end position="10"/>
    </location>
</feature>
<evidence type="ECO:0000256" key="3">
    <source>
        <dbReference type="ARBA" id="ARBA00021740"/>
    </source>
</evidence>
<evidence type="ECO:0000256" key="7">
    <source>
        <dbReference type="ARBA" id="ARBA00022630"/>
    </source>
</evidence>
<dbReference type="EMBL" id="CP015005">
    <property type="protein sequence ID" value="AMS40545.1"/>
    <property type="molecule type" value="Genomic_DNA"/>
</dbReference>
<evidence type="ECO:0000256" key="13">
    <source>
        <dbReference type="ARBA" id="ARBA00022840"/>
    </source>
</evidence>
<dbReference type="Gene3D" id="3.30.450.20">
    <property type="entry name" value="PAS domain"/>
    <property type="match status" value="1"/>
</dbReference>
<comment type="catalytic activity">
    <reaction evidence="1">
        <text>ATP + protein L-histidine = ADP + protein N-phospho-L-histidine.</text>
        <dbReference type="EC" id="2.7.13.3"/>
    </reaction>
</comment>